<accession>A0AAQ3PBD8</accession>
<keyword evidence="2" id="KW-1185">Reference proteome</keyword>
<evidence type="ECO:0000313" key="2">
    <source>
        <dbReference type="Proteomes" id="UP001374535"/>
    </source>
</evidence>
<organism evidence="1 2">
    <name type="scientific">Vigna mungo</name>
    <name type="common">Black gram</name>
    <name type="synonym">Phaseolus mungo</name>
    <dbReference type="NCBI Taxonomy" id="3915"/>
    <lineage>
        <taxon>Eukaryota</taxon>
        <taxon>Viridiplantae</taxon>
        <taxon>Streptophyta</taxon>
        <taxon>Embryophyta</taxon>
        <taxon>Tracheophyta</taxon>
        <taxon>Spermatophyta</taxon>
        <taxon>Magnoliopsida</taxon>
        <taxon>eudicotyledons</taxon>
        <taxon>Gunneridae</taxon>
        <taxon>Pentapetalae</taxon>
        <taxon>rosids</taxon>
        <taxon>fabids</taxon>
        <taxon>Fabales</taxon>
        <taxon>Fabaceae</taxon>
        <taxon>Papilionoideae</taxon>
        <taxon>50 kb inversion clade</taxon>
        <taxon>NPAAA clade</taxon>
        <taxon>indigoferoid/millettioid clade</taxon>
        <taxon>Phaseoleae</taxon>
        <taxon>Vigna</taxon>
    </lineage>
</organism>
<dbReference type="Proteomes" id="UP001374535">
    <property type="component" value="Chromosome 1"/>
</dbReference>
<name>A0AAQ3PBD8_VIGMU</name>
<protein>
    <submittedName>
        <fullName evidence="1">Uncharacterized protein</fullName>
    </submittedName>
</protein>
<gene>
    <name evidence="1" type="ORF">V8G54_001967</name>
</gene>
<dbReference type="AlphaFoldDB" id="A0AAQ3PBD8"/>
<proteinExistence type="predicted"/>
<reference evidence="1 2" key="1">
    <citation type="journal article" date="2023" name="Life. Sci Alliance">
        <title>Evolutionary insights into 3D genome organization and epigenetic landscape of Vigna mungo.</title>
        <authorList>
            <person name="Junaid A."/>
            <person name="Singh B."/>
            <person name="Bhatia S."/>
        </authorList>
    </citation>
    <scope>NUCLEOTIDE SEQUENCE [LARGE SCALE GENOMIC DNA]</scope>
    <source>
        <strain evidence="1">Urdbean</strain>
    </source>
</reference>
<sequence length="360" mass="39844">MIEVRFDGDIVKEKSGFAFTMRWPLFSGSFAAIGLVIGGFDLGLCKNSSSFPNHFSGSDGFWFLLYDSCVLTLQFGDCSDLAFWVSDFHLLDSREWQPFHDDCRSFASGVAGGCCRGVAAASRGIPECYVWLGRLGWSGWANGLVWTWTWVGVKKSNFKYAPWPGFGEPESPALVRRPGFSELESPALVHRPSFGELKSPHWCVGPILVNRKVLRCFAAIGLVIGGFDLGLCKNSSSFPNHFSGSDGFWFLLYDSCVLTLQFGDCSDLAFWVSDFHLLDSREWQPFHDDCRSFASGVAGGCCRGVAVASRGIPECYVWLGRLGWSGWASGLVWTWTWVGLIDSGPSLNKIIKNKIIIRVV</sequence>
<evidence type="ECO:0000313" key="1">
    <source>
        <dbReference type="EMBL" id="WVZ23423.1"/>
    </source>
</evidence>
<dbReference type="EMBL" id="CP144700">
    <property type="protein sequence ID" value="WVZ23423.1"/>
    <property type="molecule type" value="Genomic_DNA"/>
</dbReference>